<dbReference type="KEGG" id="lri:NCTC12151_03639"/>
<keyword evidence="2" id="KW-1185">Reference proteome</keyword>
<reference evidence="1 2" key="1">
    <citation type="submission" date="2018-06" db="EMBL/GenBank/DDBJ databases">
        <authorList>
            <consortium name="Pathogen Informatics"/>
            <person name="Doyle S."/>
        </authorList>
    </citation>
    <scope>NUCLEOTIDE SEQUENCE [LARGE SCALE GENOMIC DNA]</scope>
    <source>
        <strain evidence="1 2">NCTC12151</strain>
    </source>
</reference>
<proteinExistence type="predicted"/>
<gene>
    <name evidence="1" type="ORF">NCTC12151_03639</name>
</gene>
<organism evidence="1 2">
    <name type="scientific">Leminorella richardii</name>
    <dbReference type="NCBI Taxonomy" id="158841"/>
    <lineage>
        <taxon>Bacteria</taxon>
        <taxon>Pseudomonadati</taxon>
        <taxon>Pseudomonadota</taxon>
        <taxon>Gammaproteobacteria</taxon>
        <taxon>Enterobacterales</taxon>
        <taxon>Budviciaceae</taxon>
        <taxon>Leminorella</taxon>
    </lineage>
</organism>
<dbReference type="AlphaFoldDB" id="A0A2X4UZU0"/>
<dbReference type="RefSeq" id="WP_111741872.1">
    <property type="nucleotide sequence ID" value="NZ_LR698987.1"/>
</dbReference>
<evidence type="ECO:0000313" key="1">
    <source>
        <dbReference type="EMBL" id="SQI44373.1"/>
    </source>
</evidence>
<accession>A0A2X4UZU0</accession>
<name>A0A2X4UZU0_9GAMM</name>
<dbReference type="EMBL" id="LS483470">
    <property type="protein sequence ID" value="SQI44373.1"/>
    <property type="molecule type" value="Genomic_DNA"/>
</dbReference>
<dbReference type="Proteomes" id="UP000249005">
    <property type="component" value="Chromosome 1"/>
</dbReference>
<protein>
    <recommendedName>
        <fullName evidence="3">DUF4253 domain-containing protein</fullName>
    </recommendedName>
</protein>
<dbReference type="OrthoDB" id="7595245at2"/>
<sequence length="260" mass="29616">MDIRFLGHDSQGTPSGGLCDEYQINSIESIESLLAFCQKAEKEHSGYLVLLTLDDVPQACYTSGHAGMSLDLSESAGMDLSSLPESCFEDGEYLGYLNTPEEFFICQHNFQHAVKEASFEQACEKGLSLAEENVEEWRGYQCNPFSIFDFPIYAMLVPVQNRYDALCAFPNGYFTCDLSPMDNFAVAKRLQEKYDYFLMGVGASYLGFFRNTPLTQEQRSGLYKDLSMLYNIDDDDHQMFDTLFEQLTKPSSHLWLRYTD</sequence>
<evidence type="ECO:0008006" key="3">
    <source>
        <dbReference type="Google" id="ProtNLM"/>
    </source>
</evidence>
<evidence type="ECO:0000313" key="2">
    <source>
        <dbReference type="Proteomes" id="UP000249005"/>
    </source>
</evidence>